<accession>A0ABP7JRA8</accession>
<sequence length="220" mass="21843">MRDLPARRLATTSLCATLVLGMAVPTAVASDHGSSRDVIQVTESHPPTTPVPGADALLTQVQRVAGADGTVAPVTGLLNAVLAADNGRLSADKAAGFNKAVKDAIAKMGGATPTASATSAPGDVLGALQKSVDRLISVSTAGQSGDVLPAARDVLGSLVRVVLAGLIVGGLPHHPGMPVLPSLPPMPSMPAAPSLRPMPVPSTAVTAPSTPTTSASRPMV</sequence>
<evidence type="ECO:0000256" key="2">
    <source>
        <dbReference type="SAM" id="SignalP"/>
    </source>
</evidence>
<dbReference type="Proteomes" id="UP001501563">
    <property type="component" value="Unassembled WGS sequence"/>
</dbReference>
<evidence type="ECO:0008006" key="5">
    <source>
        <dbReference type="Google" id="ProtNLM"/>
    </source>
</evidence>
<feature type="compositionally biased region" description="Low complexity" evidence="1">
    <location>
        <begin position="201"/>
        <end position="220"/>
    </location>
</feature>
<feature type="chain" id="PRO_5046727807" description="Secreted protein" evidence="2">
    <location>
        <begin position="30"/>
        <end position="220"/>
    </location>
</feature>
<evidence type="ECO:0000256" key="1">
    <source>
        <dbReference type="SAM" id="MobiDB-lite"/>
    </source>
</evidence>
<feature type="signal peptide" evidence="2">
    <location>
        <begin position="1"/>
        <end position="29"/>
    </location>
</feature>
<evidence type="ECO:0000313" key="3">
    <source>
        <dbReference type="EMBL" id="GAA3852393.1"/>
    </source>
</evidence>
<feature type="region of interest" description="Disordered" evidence="1">
    <location>
        <begin position="191"/>
        <end position="220"/>
    </location>
</feature>
<dbReference type="EMBL" id="BAAAZA010000003">
    <property type="protein sequence ID" value="GAA3852393.1"/>
    <property type="molecule type" value="Genomic_DNA"/>
</dbReference>
<proteinExistence type="predicted"/>
<keyword evidence="4" id="KW-1185">Reference proteome</keyword>
<keyword evidence="2" id="KW-0732">Signal</keyword>
<name>A0ABP7JRA8_9ACTN</name>
<evidence type="ECO:0000313" key="4">
    <source>
        <dbReference type="Proteomes" id="UP001501563"/>
    </source>
</evidence>
<reference evidence="4" key="1">
    <citation type="journal article" date="2019" name="Int. J. Syst. Evol. Microbiol.">
        <title>The Global Catalogue of Microorganisms (GCM) 10K type strain sequencing project: providing services to taxonomists for standard genome sequencing and annotation.</title>
        <authorList>
            <consortium name="The Broad Institute Genomics Platform"/>
            <consortium name="The Broad Institute Genome Sequencing Center for Infectious Disease"/>
            <person name="Wu L."/>
            <person name="Ma J."/>
        </authorList>
    </citation>
    <scope>NUCLEOTIDE SEQUENCE [LARGE SCALE GENOMIC DNA]</scope>
    <source>
        <strain evidence="4">JCM 16578</strain>
    </source>
</reference>
<protein>
    <recommendedName>
        <fullName evidence="5">Secreted protein</fullName>
    </recommendedName>
</protein>
<organism evidence="3 4">
    <name type="scientific">Streptomyces lannensis</name>
    <dbReference type="NCBI Taxonomy" id="766498"/>
    <lineage>
        <taxon>Bacteria</taxon>
        <taxon>Bacillati</taxon>
        <taxon>Actinomycetota</taxon>
        <taxon>Actinomycetes</taxon>
        <taxon>Kitasatosporales</taxon>
        <taxon>Streptomycetaceae</taxon>
        <taxon>Streptomyces</taxon>
    </lineage>
</organism>
<comment type="caution">
    <text evidence="3">The sequence shown here is derived from an EMBL/GenBank/DDBJ whole genome shotgun (WGS) entry which is preliminary data.</text>
</comment>
<feature type="compositionally biased region" description="Pro residues" evidence="1">
    <location>
        <begin position="191"/>
        <end position="200"/>
    </location>
</feature>
<gene>
    <name evidence="3" type="ORF">GCM10022207_13740</name>
</gene>
<dbReference type="RefSeq" id="WP_331266949.1">
    <property type="nucleotide sequence ID" value="NZ_BAAAZA010000003.1"/>
</dbReference>